<feature type="transmembrane region" description="Helical" evidence="3">
    <location>
        <begin position="543"/>
        <end position="560"/>
    </location>
</feature>
<keyword evidence="3" id="KW-0472">Membrane</keyword>
<feature type="non-terminal residue" evidence="5">
    <location>
        <position position="1"/>
    </location>
</feature>
<dbReference type="Proteomes" id="UP000479190">
    <property type="component" value="Unassembled WGS sequence"/>
</dbReference>
<dbReference type="InterPro" id="IPR013087">
    <property type="entry name" value="Znf_C2H2_type"/>
</dbReference>
<dbReference type="AlphaFoldDB" id="A0A6H5I6C5"/>
<keyword evidence="1" id="KW-0863">Zinc-finger</keyword>
<accession>A0A6H5I6C5</accession>
<feature type="region of interest" description="Disordered" evidence="2">
    <location>
        <begin position="389"/>
        <end position="426"/>
    </location>
</feature>
<dbReference type="PROSITE" id="PS50157">
    <property type="entry name" value="ZINC_FINGER_C2H2_2"/>
    <property type="match status" value="1"/>
</dbReference>
<feature type="transmembrane region" description="Helical" evidence="3">
    <location>
        <begin position="589"/>
        <end position="609"/>
    </location>
</feature>
<keyword evidence="3" id="KW-0812">Transmembrane</keyword>
<gene>
    <name evidence="5" type="ORF">TBRA_LOCUS5391</name>
</gene>
<protein>
    <recommendedName>
        <fullName evidence="4">C2H2-type domain-containing protein</fullName>
    </recommendedName>
</protein>
<keyword evidence="1" id="KW-0479">Metal-binding</keyword>
<evidence type="ECO:0000256" key="2">
    <source>
        <dbReference type="SAM" id="MobiDB-lite"/>
    </source>
</evidence>
<keyword evidence="6" id="KW-1185">Reference proteome</keyword>
<dbReference type="OrthoDB" id="7697973at2759"/>
<feature type="transmembrane region" description="Helical" evidence="3">
    <location>
        <begin position="440"/>
        <end position="457"/>
    </location>
</feature>
<evidence type="ECO:0000259" key="4">
    <source>
        <dbReference type="PROSITE" id="PS50157"/>
    </source>
</evidence>
<evidence type="ECO:0000313" key="5">
    <source>
        <dbReference type="EMBL" id="CAB0033485.1"/>
    </source>
</evidence>
<evidence type="ECO:0000313" key="6">
    <source>
        <dbReference type="Proteomes" id="UP000479190"/>
    </source>
</evidence>
<dbReference type="EMBL" id="CADCXV010000711">
    <property type="protein sequence ID" value="CAB0033485.1"/>
    <property type="molecule type" value="Genomic_DNA"/>
</dbReference>
<dbReference type="Gene3D" id="3.30.160.60">
    <property type="entry name" value="Classic Zinc Finger"/>
    <property type="match status" value="1"/>
</dbReference>
<sequence length="802" mass="93111">ETPRMCDSGRANLPSYPARTVLLGRECTFPRFCEHRKPPLVHGICASSMDEKIMRVPDNARVVCSFLLAHRLIIPLSDYGGRCFIMENYESQGEILRSRGYFLVLSRYFAPFRTKRHFLRIRHRVGRASLASAMYNMIGRLFKKSFLFTGDPCDTSSNEAEHLLHLLYERRCFRNVYDVIKTNHSCSFFFFFFLESRVCPMYRYATDSVRNYLHAATTRARNELYAQQRQKQQQQRQQESDFGRYTAGRERIKVYIRYITVSVATLHSSAKAATRERKIHIWSKLFECDICYKSFGEKTTLKSHLMTLVYVRTRCYACHKRARSSSNSSNNDDEAVAIVQVAKDILCKRVPFVSRRCSLRTERYGSARDITVQISSSVQQPKDLVCPRERKKGPSPFLADAESRGYRRPSRPKQAHSGSYMEREQRVNEHPRTLHMRAELLSIITCYIILYIIYMYANDAVSFYAIVAQAAATAAAVIMPFVNEPADKRYKCIMCILCKMSRRRDIFIRLVIARPRAPVSRGKSFFEQWQQWQQRVRNYASMYSLYCSASAAAYTCYMLGVECSWLPRYHTLAPSANSLRDAMYTRDTLYTYTAGAICACSSAALLICYRTAIYICDYNTYCRQAVFAIKLKDNTTWRYSLLLIHVLRVCMCINHWENQEAVSRLLLTFDPGSRTKQRETEDMPKPTCCGVFSVAFLYTYSHEAKNIAEEIDAEIKMPRLANIQKNRSNYPCDSAEDYYRKAIFIPLLDNVIEDLKITHIHHECILQCLARDRLREMKFAPCARQRAEARISAFIYTCKIDA</sequence>
<feature type="transmembrane region" description="Helical" evidence="3">
    <location>
        <begin position="463"/>
        <end position="482"/>
    </location>
</feature>
<name>A0A6H5I6C5_9HYME</name>
<keyword evidence="3" id="KW-1133">Transmembrane helix</keyword>
<proteinExistence type="predicted"/>
<reference evidence="5 6" key="1">
    <citation type="submission" date="2020-02" db="EMBL/GenBank/DDBJ databases">
        <authorList>
            <person name="Ferguson B K."/>
        </authorList>
    </citation>
    <scope>NUCLEOTIDE SEQUENCE [LARGE SCALE GENOMIC DNA]</scope>
</reference>
<evidence type="ECO:0000256" key="1">
    <source>
        <dbReference type="PROSITE-ProRule" id="PRU00042"/>
    </source>
</evidence>
<feature type="domain" description="C2H2-type" evidence="4">
    <location>
        <begin position="286"/>
        <end position="315"/>
    </location>
</feature>
<dbReference type="GO" id="GO:0008270">
    <property type="term" value="F:zinc ion binding"/>
    <property type="evidence" value="ECO:0007669"/>
    <property type="project" value="UniProtKB-KW"/>
</dbReference>
<evidence type="ECO:0000256" key="3">
    <source>
        <dbReference type="SAM" id="Phobius"/>
    </source>
</evidence>
<keyword evidence="1" id="KW-0862">Zinc</keyword>
<organism evidence="5 6">
    <name type="scientific">Trichogramma brassicae</name>
    <dbReference type="NCBI Taxonomy" id="86971"/>
    <lineage>
        <taxon>Eukaryota</taxon>
        <taxon>Metazoa</taxon>
        <taxon>Ecdysozoa</taxon>
        <taxon>Arthropoda</taxon>
        <taxon>Hexapoda</taxon>
        <taxon>Insecta</taxon>
        <taxon>Pterygota</taxon>
        <taxon>Neoptera</taxon>
        <taxon>Endopterygota</taxon>
        <taxon>Hymenoptera</taxon>
        <taxon>Apocrita</taxon>
        <taxon>Proctotrupomorpha</taxon>
        <taxon>Chalcidoidea</taxon>
        <taxon>Trichogrammatidae</taxon>
        <taxon>Trichogramma</taxon>
    </lineage>
</organism>